<dbReference type="AlphaFoldDB" id="A0A0Q9Y7P8"/>
<evidence type="ECO:0000313" key="2">
    <source>
        <dbReference type="Proteomes" id="UP000053881"/>
    </source>
</evidence>
<name>A0A0Q9Y7P8_9BACI</name>
<gene>
    <name evidence="1" type="ORF">ACA29_15260</name>
</gene>
<protein>
    <submittedName>
        <fullName evidence="1">Uncharacterized protein</fullName>
    </submittedName>
</protein>
<proteinExistence type="predicted"/>
<comment type="caution">
    <text evidence="1">The sequence shown here is derived from an EMBL/GenBank/DDBJ whole genome shotgun (WGS) entry which is preliminary data.</text>
</comment>
<dbReference type="Proteomes" id="UP000053881">
    <property type="component" value="Unassembled WGS sequence"/>
</dbReference>
<dbReference type="PATRIC" id="fig|217031.4.peg.5173"/>
<organism evidence="1 2">
    <name type="scientific">Lederbergia galactosidilytica</name>
    <dbReference type="NCBI Taxonomy" id="217031"/>
    <lineage>
        <taxon>Bacteria</taxon>
        <taxon>Bacillati</taxon>
        <taxon>Bacillota</taxon>
        <taxon>Bacilli</taxon>
        <taxon>Bacillales</taxon>
        <taxon>Bacillaceae</taxon>
        <taxon>Lederbergia</taxon>
    </lineage>
</organism>
<reference evidence="1 2" key="1">
    <citation type="submission" date="2015-06" db="EMBL/GenBank/DDBJ databases">
        <title>Genome sequencing project of Bacillus galactosidilyticus PL133.</title>
        <authorList>
            <person name="Gaiero J."/>
            <person name="Nicol R."/>
            <person name="Habash M."/>
        </authorList>
    </citation>
    <scope>NUCLEOTIDE SEQUENCE [LARGE SCALE GENOMIC DNA]</scope>
    <source>
        <strain evidence="1 2">PL133</strain>
    </source>
</reference>
<dbReference type="EMBL" id="LGPB01000113">
    <property type="protein sequence ID" value="KRG11736.1"/>
    <property type="molecule type" value="Genomic_DNA"/>
</dbReference>
<sequence>MEIAQELDGDIWENRNMEALFSLPVAEPLETVSEFQDEDIVYNALYEFVHEDQLDLNTLLREKYEEELVRIEEEKSKK</sequence>
<accession>A0A0Q9Y7P8</accession>
<evidence type="ECO:0000313" key="1">
    <source>
        <dbReference type="EMBL" id="KRG11736.1"/>
    </source>
</evidence>